<sequence>MVSAPGMFTNGQPLDQEPSMGQVPIGPSGSPSESWPPPHYPGTLSAPSGPYMGRQSPPTIPPPLVQTPQMPIGSESVPHHILTSPSLDRGRHITHPGPDERNFSDYAPVTSQSHVEVY</sequence>
<dbReference type="Proteomes" id="UP001208570">
    <property type="component" value="Unassembled WGS sequence"/>
</dbReference>
<dbReference type="EMBL" id="JAODUP010000330">
    <property type="protein sequence ID" value="KAK2152355.1"/>
    <property type="molecule type" value="Genomic_DNA"/>
</dbReference>
<feature type="region of interest" description="Disordered" evidence="1">
    <location>
        <begin position="1"/>
        <end position="118"/>
    </location>
</feature>
<organism evidence="2 3">
    <name type="scientific">Paralvinella palmiformis</name>
    <dbReference type="NCBI Taxonomy" id="53620"/>
    <lineage>
        <taxon>Eukaryota</taxon>
        <taxon>Metazoa</taxon>
        <taxon>Spiralia</taxon>
        <taxon>Lophotrochozoa</taxon>
        <taxon>Annelida</taxon>
        <taxon>Polychaeta</taxon>
        <taxon>Sedentaria</taxon>
        <taxon>Canalipalpata</taxon>
        <taxon>Terebellida</taxon>
        <taxon>Terebelliformia</taxon>
        <taxon>Alvinellidae</taxon>
        <taxon>Paralvinella</taxon>
    </lineage>
</organism>
<protein>
    <submittedName>
        <fullName evidence="2">Uncharacterized protein</fullName>
    </submittedName>
</protein>
<feature type="compositionally biased region" description="Polar residues" evidence="1">
    <location>
        <begin position="109"/>
        <end position="118"/>
    </location>
</feature>
<gene>
    <name evidence="2" type="ORF">LSH36_330g01034</name>
</gene>
<accession>A0AAD9JHN7</accession>
<evidence type="ECO:0000313" key="3">
    <source>
        <dbReference type="Proteomes" id="UP001208570"/>
    </source>
</evidence>
<evidence type="ECO:0000256" key="1">
    <source>
        <dbReference type="SAM" id="MobiDB-lite"/>
    </source>
</evidence>
<reference evidence="2" key="1">
    <citation type="journal article" date="2023" name="Mol. Biol. Evol.">
        <title>Third-Generation Sequencing Reveals the Adaptive Role of the Epigenome in Three Deep-Sea Polychaetes.</title>
        <authorList>
            <person name="Perez M."/>
            <person name="Aroh O."/>
            <person name="Sun Y."/>
            <person name="Lan Y."/>
            <person name="Juniper S.K."/>
            <person name="Young C.R."/>
            <person name="Angers B."/>
            <person name="Qian P.Y."/>
        </authorList>
    </citation>
    <scope>NUCLEOTIDE SEQUENCE</scope>
    <source>
        <strain evidence="2">P08H-3</strain>
    </source>
</reference>
<name>A0AAD9JHN7_9ANNE</name>
<proteinExistence type="predicted"/>
<comment type="caution">
    <text evidence="2">The sequence shown here is derived from an EMBL/GenBank/DDBJ whole genome shotgun (WGS) entry which is preliminary data.</text>
</comment>
<feature type="compositionally biased region" description="Low complexity" evidence="1">
    <location>
        <begin position="24"/>
        <end position="33"/>
    </location>
</feature>
<evidence type="ECO:0000313" key="2">
    <source>
        <dbReference type="EMBL" id="KAK2152355.1"/>
    </source>
</evidence>
<keyword evidence="3" id="KW-1185">Reference proteome</keyword>
<dbReference type="AlphaFoldDB" id="A0AAD9JHN7"/>